<evidence type="ECO:0000313" key="2">
    <source>
        <dbReference type="EMBL" id="CAB9508187.1"/>
    </source>
</evidence>
<protein>
    <submittedName>
        <fullName evidence="2">Uncharacterized protein</fullName>
    </submittedName>
</protein>
<proteinExistence type="predicted"/>
<gene>
    <name evidence="2" type="ORF">SEMRO_337_G120480.1</name>
</gene>
<feature type="region of interest" description="Disordered" evidence="1">
    <location>
        <begin position="54"/>
        <end position="74"/>
    </location>
</feature>
<feature type="compositionally biased region" description="Polar residues" evidence="1">
    <location>
        <begin position="63"/>
        <end position="74"/>
    </location>
</feature>
<reference evidence="2" key="1">
    <citation type="submission" date="2020-06" db="EMBL/GenBank/DDBJ databases">
        <authorList>
            <consortium name="Plant Systems Biology data submission"/>
        </authorList>
    </citation>
    <scope>NUCLEOTIDE SEQUENCE</scope>
    <source>
        <strain evidence="2">D6</strain>
    </source>
</reference>
<name>A0A9N8DSE6_9STRA</name>
<dbReference type="EMBL" id="CAICTM010000336">
    <property type="protein sequence ID" value="CAB9508187.1"/>
    <property type="molecule type" value="Genomic_DNA"/>
</dbReference>
<dbReference type="AlphaFoldDB" id="A0A9N8DSE6"/>
<keyword evidence="3" id="KW-1185">Reference proteome</keyword>
<sequence length="239" mass="26413">MTTLYSLGGPSISDRAAAIRSALGLPSSTCSTSERLSPLVNSNGKTLLQDVLSTEPNKRQRLDNTANSSGLGSTSTNLNYKYQTALRRIIDLEEQTESSSPTVLEEDLMAARLQKMKEGKYLSPKEKVKPSPPKVSYLTEGLVASRFQQMKKLKAATEASQKKDAALQREVALKKAAREFALKKEAREFALKKEVEKEETVNECPGICTSTNMMKMIPFVAVKAESEDEAILRFARLIY</sequence>
<comment type="caution">
    <text evidence="2">The sequence shown here is derived from an EMBL/GenBank/DDBJ whole genome shotgun (WGS) entry which is preliminary data.</text>
</comment>
<evidence type="ECO:0000313" key="3">
    <source>
        <dbReference type="Proteomes" id="UP001153069"/>
    </source>
</evidence>
<accession>A0A9N8DSE6</accession>
<organism evidence="2 3">
    <name type="scientific">Seminavis robusta</name>
    <dbReference type="NCBI Taxonomy" id="568900"/>
    <lineage>
        <taxon>Eukaryota</taxon>
        <taxon>Sar</taxon>
        <taxon>Stramenopiles</taxon>
        <taxon>Ochrophyta</taxon>
        <taxon>Bacillariophyta</taxon>
        <taxon>Bacillariophyceae</taxon>
        <taxon>Bacillariophycidae</taxon>
        <taxon>Naviculales</taxon>
        <taxon>Naviculaceae</taxon>
        <taxon>Seminavis</taxon>
    </lineage>
</organism>
<dbReference type="Proteomes" id="UP001153069">
    <property type="component" value="Unassembled WGS sequence"/>
</dbReference>
<evidence type="ECO:0000256" key="1">
    <source>
        <dbReference type="SAM" id="MobiDB-lite"/>
    </source>
</evidence>